<dbReference type="SUPFAM" id="SSF49723">
    <property type="entry name" value="Lipase/lipooxygenase domain (PLAT/LH2 domain)"/>
    <property type="match status" value="1"/>
</dbReference>
<dbReference type="EMBL" id="DS469513">
    <property type="protein sequence ID" value="EDO48491.1"/>
    <property type="molecule type" value="Genomic_DNA"/>
</dbReference>
<proteinExistence type="predicted"/>
<dbReference type="PhylomeDB" id="A7RJ02"/>
<name>A7RJ02_NEMVE</name>
<organism evidence="4 5">
    <name type="scientific">Nematostella vectensis</name>
    <name type="common">Starlet sea anemone</name>
    <dbReference type="NCBI Taxonomy" id="45351"/>
    <lineage>
        <taxon>Eukaryota</taxon>
        <taxon>Metazoa</taxon>
        <taxon>Cnidaria</taxon>
        <taxon>Anthozoa</taxon>
        <taxon>Hexacorallia</taxon>
        <taxon>Actiniaria</taxon>
        <taxon>Edwardsiidae</taxon>
        <taxon>Nematostella</taxon>
    </lineage>
</organism>
<protein>
    <recommendedName>
        <fullName evidence="3">PLAT domain-containing protein</fullName>
    </recommendedName>
</protein>
<evidence type="ECO:0000256" key="1">
    <source>
        <dbReference type="PROSITE-ProRule" id="PRU00152"/>
    </source>
</evidence>
<keyword evidence="2" id="KW-0812">Transmembrane</keyword>
<sequence length="201" mass="22600">IGKQSNTSHVHCLCNHLTPFGGDFLIAPNPIDFDKVLMEFSRLGETGNVLVLVMVCVLWAVYLLGLMVARRADVNDISKELCSTLINSEDSSSAAYYKITIFTGVWKGCGTTSSVGMTLYGDRDNSRPFYFNNSTKGPTFFSRGSVTSFIVKCRTLGNIFRVELWHDNSGPSPSWFIDRIEIAEEHSGKYWYFLARRWLAV</sequence>
<evidence type="ECO:0000313" key="5">
    <source>
        <dbReference type="Proteomes" id="UP000001593"/>
    </source>
</evidence>
<dbReference type="HOGENOM" id="CLU_009624_1_0_1"/>
<gene>
    <name evidence="4" type="ORF">NEMVEDRAFT_v1g83339</name>
</gene>
<comment type="caution">
    <text evidence="1">Lacks conserved residue(s) required for the propagation of feature annotation.</text>
</comment>
<dbReference type="eggNOG" id="KOG3599">
    <property type="taxonomic scope" value="Eukaryota"/>
</dbReference>
<dbReference type="Gene3D" id="2.60.60.20">
    <property type="entry name" value="PLAT/LH2 domain"/>
    <property type="match status" value="1"/>
</dbReference>
<keyword evidence="2" id="KW-1133">Transmembrane helix</keyword>
<dbReference type="PROSITE" id="PS50095">
    <property type="entry name" value="PLAT"/>
    <property type="match status" value="1"/>
</dbReference>
<dbReference type="PANTHER" id="PTHR10877:SF150">
    <property type="entry name" value="REJ DOMAIN-CONTAINING PROTEIN"/>
    <property type="match status" value="1"/>
</dbReference>
<evidence type="ECO:0000259" key="3">
    <source>
        <dbReference type="PROSITE" id="PS50095"/>
    </source>
</evidence>
<dbReference type="InterPro" id="IPR001024">
    <property type="entry name" value="PLAT/LH2_dom"/>
</dbReference>
<dbReference type="Pfam" id="PF01477">
    <property type="entry name" value="PLAT"/>
    <property type="match status" value="1"/>
</dbReference>
<dbReference type="InParanoid" id="A7RJ02"/>
<evidence type="ECO:0000256" key="2">
    <source>
        <dbReference type="SAM" id="Phobius"/>
    </source>
</evidence>
<feature type="non-terminal residue" evidence="4">
    <location>
        <position position="1"/>
    </location>
</feature>
<dbReference type="Proteomes" id="UP000001593">
    <property type="component" value="Unassembled WGS sequence"/>
</dbReference>
<feature type="transmembrane region" description="Helical" evidence="2">
    <location>
        <begin position="49"/>
        <end position="69"/>
    </location>
</feature>
<feature type="non-terminal residue" evidence="4">
    <location>
        <position position="201"/>
    </location>
</feature>
<dbReference type="AlphaFoldDB" id="A7RJ02"/>
<dbReference type="InterPro" id="IPR036392">
    <property type="entry name" value="PLAT/LH2_dom_sf"/>
</dbReference>
<dbReference type="MEROPS" id="P02.038"/>
<keyword evidence="2" id="KW-0472">Membrane</keyword>
<feature type="domain" description="PLAT" evidence="3">
    <location>
        <begin position="95"/>
        <end position="201"/>
    </location>
</feature>
<dbReference type="InterPro" id="IPR051223">
    <property type="entry name" value="Polycystin"/>
</dbReference>
<reference evidence="4 5" key="1">
    <citation type="journal article" date="2007" name="Science">
        <title>Sea anemone genome reveals ancestral eumetazoan gene repertoire and genomic organization.</title>
        <authorList>
            <person name="Putnam N.H."/>
            <person name="Srivastava M."/>
            <person name="Hellsten U."/>
            <person name="Dirks B."/>
            <person name="Chapman J."/>
            <person name="Salamov A."/>
            <person name="Terry A."/>
            <person name="Shapiro H."/>
            <person name="Lindquist E."/>
            <person name="Kapitonov V.V."/>
            <person name="Jurka J."/>
            <person name="Genikhovich G."/>
            <person name="Grigoriev I.V."/>
            <person name="Lucas S.M."/>
            <person name="Steele R.E."/>
            <person name="Finnerty J.R."/>
            <person name="Technau U."/>
            <person name="Martindale M.Q."/>
            <person name="Rokhsar D.S."/>
        </authorList>
    </citation>
    <scope>NUCLEOTIDE SEQUENCE [LARGE SCALE GENOMIC DNA]</scope>
    <source>
        <strain evidence="5">CH2 X CH6</strain>
    </source>
</reference>
<keyword evidence="5" id="KW-1185">Reference proteome</keyword>
<dbReference type="PANTHER" id="PTHR10877">
    <property type="entry name" value="POLYCYSTIN FAMILY MEMBER"/>
    <property type="match status" value="1"/>
</dbReference>
<evidence type="ECO:0000313" key="4">
    <source>
        <dbReference type="EMBL" id="EDO48491.1"/>
    </source>
</evidence>
<accession>A7RJ02</accession>
<dbReference type="SMART" id="SM00308">
    <property type="entry name" value="LH2"/>
    <property type="match status" value="1"/>
</dbReference>
<dbReference type="OMA" id="ECCNDID"/>